<feature type="domain" description="Tify" evidence="17">
    <location>
        <begin position="77"/>
        <end position="112"/>
    </location>
</feature>
<comment type="function">
    <text evidence="1">Transcriptional activator that specifically binds 5'-GATA-3' or 5'-GAT-3' motifs within gene promoters.</text>
</comment>
<feature type="compositionally biased region" description="Polar residues" evidence="14">
    <location>
        <begin position="186"/>
        <end position="206"/>
    </location>
</feature>
<evidence type="ECO:0000256" key="4">
    <source>
        <dbReference type="ARBA" id="ARBA00022723"/>
    </source>
</evidence>
<feature type="compositionally biased region" description="Low complexity" evidence="14">
    <location>
        <begin position="8"/>
        <end position="21"/>
    </location>
</feature>
<keyword evidence="11 13" id="KW-0539">Nucleus</keyword>
<dbReference type="Proteomes" id="UP000813463">
    <property type="component" value="Chromosome 2"/>
</dbReference>
<gene>
    <name evidence="19" type="primary">LOC110794208</name>
</gene>
<dbReference type="SMART" id="SM00979">
    <property type="entry name" value="TIFY"/>
    <property type="match status" value="1"/>
</dbReference>
<evidence type="ECO:0000256" key="14">
    <source>
        <dbReference type="SAM" id="MobiDB-lite"/>
    </source>
</evidence>
<dbReference type="PANTHER" id="PTHR46125">
    <property type="entry name" value="GATA TRANSCRIPTION FACTOR 28"/>
    <property type="match status" value="1"/>
</dbReference>
<dbReference type="PROSITE" id="PS51320">
    <property type="entry name" value="TIFY"/>
    <property type="match status" value="1"/>
</dbReference>
<dbReference type="PROSITE" id="PS51017">
    <property type="entry name" value="CCT"/>
    <property type="match status" value="1"/>
</dbReference>
<evidence type="ECO:0000256" key="11">
    <source>
        <dbReference type="ARBA" id="ARBA00023242"/>
    </source>
</evidence>
<protein>
    <submittedName>
        <fullName evidence="19">GATA transcription factor 25 isoform X1</fullName>
    </submittedName>
</protein>
<dbReference type="SMART" id="SM00401">
    <property type="entry name" value="ZnF_GATA"/>
    <property type="match status" value="1"/>
</dbReference>
<evidence type="ECO:0000256" key="10">
    <source>
        <dbReference type="ARBA" id="ARBA00023163"/>
    </source>
</evidence>
<comment type="similarity">
    <text evidence="3">Belongs to the type IV zinc-finger family. Class C subfamily.</text>
</comment>
<keyword evidence="9" id="KW-0010">Activator</keyword>
<evidence type="ECO:0000313" key="18">
    <source>
        <dbReference type="Proteomes" id="UP000813463"/>
    </source>
</evidence>
<evidence type="ECO:0000259" key="15">
    <source>
        <dbReference type="PROSITE" id="PS50114"/>
    </source>
</evidence>
<sequence>MYPHEQHLSVSPSSPSQLQESQALIEQNDIVQRVGDSVDDHYQHNHHHHHHGQHRCSDDGPVAFEGDSIYAVDNYGRVEGSDQLTLSFRGQVYVFDSVTPDKVEAVLLVLGGNVGGSAPTPASQGAEASHVAHMSQQDMMVYPGRSSLPQREASLNRYRRKRNERTFDKLIRYNVRQEVAQRQPRSKGQFTSSKKGGESSGCNAQDSGPDETQLETSCTHCGISSLSTPMMRRGPNGPRTLCNACGLVWGNKRTLRDLSKKQDPYVMPNELTGASTFYFETKINSLVIRHLQKRYESIKYKTNRIK</sequence>
<dbReference type="PROSITE" id="PS00344">
    <property type="entry name" value="GATA_ZN_FINGER_1"/>
    <property type="match status" value="1"/>
</dbReference>
<evidence type="ECO:0000256" key="6">
    <source>
        <dbReference type="ARBA" id="ARBA00022833"/>
    </source>
</evidence>
<keyword evidence="6" id="KW-0862">Zinc</keyword>
<dbReference type="Pfam" id="PF06203">
    <property type="entry name" value="CCT"/>
    <property type="match status" value="1"/>
</dbReference>
<evidence type="ECO:0000256" key="12">
    <source>
        <dbReference type="PROSITE-ProRule" id="PRU00094"/>
    </source>
</evidence>
<proteinExistence type="inferred from homology"/>
<keyword evidence="4" id="KW-0479">Metal-binding</keyword>
<feature type="domain" description="CCT" evidence="16">
    <location>
        <begin position="151"/>
        <end position="193"/>
    </location>
</feature>
<evidence type="ECO:0000256" key="3">
    <source>
        <dbReference type="ARBA" id="ARBA00007722"/>
    </source>
</evidence>
<keyword evidence="5 12" id="KW-0863">Zinc-finger</keyword>
<evidence type="ECO:0000256" key="8">
    <source>
        <dbReference type="ARBA" id="ARBA00023125"/>
    </source>
</evidence>
<feature type="domain" description="GATA-type" evidence="15">
    <location>
        <begin position="212"/>
        <end position="270"/>
    </location>
</feature>
<evidence type="ECO:0000256" key="13">
    <source>
        <dbReference type="PROSITE-ProRule" id="PRU00357"/>
    </source>
</evidence>
<organism evidence="18 19">
    <name type="scientific">Spinacia oleracea</name>
    <name type="common">Spinach</name>
    <dbReference type="NCBI Taxonomy" id="3562"/>
    <lineage>
        <taxon>Eukaryota</taxon>
        <taxon>Viridiplantae</taxon>
        <taxon>Streptophyta</taxon>
        <taxon>Embryophyta</taxon>
        <taxon>Tracheophyta</taxon>
        <taxon>Spermatophyta</taxon>
        <taxon>Magnoliopsida</taxon>
        <taxon>eudicotyledons</taxon>
        <taxon>Gunneridae</taxon>
        <taxon>Pentapetalae</taxon>
        <taxon>Caryophyllales</taxon>
        <taxon>Chenopodiaceae</taxon>
        <taxon>Chenopodioideae</taxon>
        <taxon>Anserineae</taxon>
        <taxon>Spinacia</taxon>
    </lineage>
</organism>
<evidence type="ECO:0000259" key="17">
    <source>
        <dbReference type="PROSITE" id="PS51320"/>
    </source>
</evidence>
<keyword evidence="7" id="KW-0805">Transcription regulation</keyword>
<dbReference type="RefSeq" id="XP_056693889.1">
    <property type="nucleotide sequence ID" value="XM_056837911.1"/>
</dbReference>
<dbReference type="Gene3D" id="3.30.50.10">
    <property type="entry name" value="Erythroid Transcription Factor GATA-1, subunit A"/>
    <property type="match status" value="1"/>
</dbReference>
<dbReference type="SUPFAM" id="SSF57716">
    <property type="entry name" value="Glucocorticoid receptor-like (DNA-binding domain)"/>
    <property type="match status" value="1"/>
</dbReference>
<dbReference type="InterPro" id="IPR045280">
    <property type="entry name" value="TIFY-like"/>
</dbReference>
<dbReference type="CDD" id="cd00202">
    <property type="entry name" value="ZnF_GATA"/>
    <property type="match status" value="1"/>
</dbReference>
<keyword evidence="18" id="KW-1185">Reference proteome</keyword>
<dbReference type="Pfam" id="PF00320">
    <property type="entry name" value="GATA"/>
    <property type="match status" value="1"/>
</dbReference>
<accession>A0ABM3RE58</accession>
<evidence type="ECO:0000313" key="19">
    <source>
        <dbReference type="RefSeq" id="XP_056693889.1"/>
    </source>
</evidence>
<dbReference type="Pfam" id="PF06200">
    <property type="entry name" value="tify"/>
    <property type="match status" value="1"/>
</dbReference>
<evidence type="ECO:0000256" key="5">
    <source>
        <dbReference type="ARBA" id="ARBA00022771"/>
    </source>
</evidence>
<name>A0ABM3RE58_SPIOL</name>
<feature type="compositionally biased region" description="Basic residues" evidence="14">
    <location>
        <begin position="44"/>
        <end position="54"/>
    </location>
</feature>
<dbReference type="InterPro" id="IPR010402">
    <property type="entry name" value="CCT_domain"/>
</dbReference>
<feature type="region of interest" description="Disordered" evidence="14">
    <location>
        <begin position="175"/>
        <end position="215"/>
    </location>
</feature>
<evidence type="ECO:0000256" key="9">
    <source>
        <dbReference type="ARBA" id="ARBA00023159"/>
    </source>
</evidence>
<dbReference type="PROSITE" id="PS50114">
    <property type="entry name" value="GATA_ZN_FINGER_2"/>
    <property type="match status" value="1"/>
</dbReference>
<keyword evidence="8" id="KW-0238">DNA-binding</keyword>
<keyword evidence="10" id="KW-0804">Transcription</keyword>
<dbReference type="InterPro" id="IPR010399">
    <property type="entry name" value="Tify_dom"/>
</dbReference>
<dbReference type="PANTHER" id="PTHR46125:SF20">
    <property type="entry name" value="GATA TRANSCRIPTION FACTOR 25"/>
    <property type="match status" value="1"/>
</dbReference>
<evidence type="ECO:0000256" key="1">
    <source>
        <dbReference type="ARBA" id="ARBA00002206"/>
    </source>
</evidence>
<evidence type="ECO:0000256" key="7">
    <source>
        <dbReference type="ARBA" id="ARBA00023015"/>
    </source>
</evidence>
<feature type="region of interest" description="Disordered" evidence="14">
    <location>
        <begin position="1"/>
        <end position="21"/>
    </location>
</feature>
<dbReference type="InterPro" id="IPR013088">
    <property type="entry name" value="Znf_NHR/GATA"/>
</dbReference>
<dbReference type="InterPro" id="IPR000679">
    <property type="entry name" value="Znf_GATA"/>
</dbReference>
<evidence type="ECO:0000256" key="2">
    <source>
        <dbReference type="ARBA" id="ARBA00004123"/>
    </source>
</evidence>
<reference evidence="18" key="1">
    <citation type="journal article" date="2021" name="Nat. Commun.">
        <title>Genomic analyses provide insights into spinach domestication and the genetic basis of agronomic traits.</title>
        <authorList>
            <person name="Cai X."/>
            <person name="Sun X."/>
            <person name="Xu C."/>
            <person name="Sun H."/>
            <person name="Wang X."/>
            <person name="Ge C."/>
            <person name="Zhang Z."/>
            <person name="Wang Q."/>
            <person name="Fei Z."/>
            <person name="Jiao C."/>
            <person name="Wang Q."/>
        </authorList>
    </citation>
    <scope>NUCLEOTIDE SEQUENCE [LARGE SCALE GENOMIC DNA]</scope>
    <source>
        <strain evidence="18">cv. Varoflay</strain>
    </source>
</reference>
<evidence type="ECO:0000259" key="16">
    <source>
        <dbReference type="PROSITE" id="PS51017"/>
    </source>
</evidence>
<dbReference type="GeneID" id="110794208"/>
<comment type="subcellular location">
    <subcellularLocation>
        <location evidence="2 13">Nucleus</location>
    </subcellularLocation>
</comment>
<reference evidence="19" key="2">
    <citation type="submission" date="2025-08" db="UniProtKB">
        <authorList>
            <consortium name="RefSeq"/>
        </authorList>
    </citation>
    <scope>IDENTIFICATION</scope>
    <source>
        <tissue evidence="19">Leaf</tissue>
    </source>
</reference>
<feature type="region of interest" description="Disordered" evidence="14">
    <location>
        <begin position="40"/>
        <end position="60"/>
    </location>
</feature>